<feature type="compositionally biased region" description="Basic residues" evidence="2">
    <location>
        <begin position="17"/>
        <end position="26"/>
    </location>
</feature>
<dbReference type="EMBL" id="JAXCGZ010017083">
    <property type="protein sequence ID" value="KAK7068921.1"/>
    <property type="molecule type" value="Genomic_DNA"/>
</dbReference>
<accession>A0AAN8WRG9</accession>
<sequence length="1072" mass="122169">MDVEPTSRLDHPTLSRPRPRRNHRVTRPNITTKVYGLQNAATTRSSSRSQLSFKREKKKKWLANRMLRQIANPMYTEITEDRKSQEMTAAELEGEITETSQLEEKQEETMKSIGITRNGQRGINMRTEESALDIPKDKDVSGVYIQPRRGAKSLVIVPAKDNYERWPNNRVQIIGEGTPNRRPKSFSLCFSDRDYPKLNLNESTTFEEITASDSNTAHYNEFEGEKAKTDLTTRNRSPTLQEEMETLSSSVNKLSLLTEHGSENGREVMLQNDIVNIEDNAGLRDNVMLKDSVHDKSRDIGNVQSRTATDSVHYRCETNEKGGGREPLLGDMTKGRASVEEYAYSVLIDNIKHNPRLRRSLSMILNAASPSASGRVQCDKIYERQFPQLRKEPTERRFKSNSFLLPSSAREALNLEIQPLKLHQLRKYGSYSRWPTEDMNYSGDSDSSEVIIKRKKSFRKIKKICDREKKTPPKKPLRKCRVSPESSGQSRDMSPIHQELRVNLQPTRDTITEPQQWGQALHEIKEDTSTMDRELKNKILEFSPGKPKEGKWSKIKNSLKRSTTFSSASLMDITEEVPTVFNGKGTKFTITVTSDKEQASRNIETEALTPNPQKPLGTGIRSQERLSLHNELLDVYCTKCRIVICEKCTAVSHQDETHRTLFYTDALSLLRTEVVGLQRHYSLLQSSIDSLINVYAKFSKHNPRMKVIEEAQAIIDESKNLKAIRQKIQEWEERQHDWGPIVYLAIRCRLLRNINASNDKFYIRINDWLLPTPWIHLSHLLQPYLENSPRDSTRNSNLGEKDENIPNHSTITTQSQFDENLTGRERTGQEINVNRNSKLKRSEIIDKREPFSFPKNSRNLLLHSLIPYIIFNPDIRYFIHITNSTDTDITLVVAPSMEHVDHYLKRQRHTAAYSPRTLRLQGLTPAEDSFSIVEKQMMMGGKKKSRLVASYMNISANPASPSTPTLVKIGFQNIELASGGLGLAAATGGISKGDLIVDSQSSANLSVVVRDLGNFPALRLGRVVQGMDGLNCLMVREERRRSDTSAGIKAKIRASIMREEETNFEITFGIDI</sequence>
<comment type="caution">
    <text evidence="3">The sequence shown here is derived from an EMBL/GenBank/DDBJ whole genome shotgun (WGS) entry which is preliminary data.</text>
</comment>
<feature type="compositionally biased region" description="Basic residues" evidence="2">
    <location>
        <begin position="472"/>
        <end position="481"/>
    </location>
</feature>
<feature type="compositionally biased region" description="Basic and acidic residues" evidence="2">
    <location>
        <begin position="788"/>
        <end position="805"/>
    </location>
</feature>
<name>A0AAN8WRG9_HALRR</name>
<reference evidence="3 4" key="1">
    <citation type="submission" date="2023-11" db="EMBL/GenBank/DDBJ databases">
        <title>Halocaridina rubra genome assembly.</title>
        <authorList>
            <person name="Smith C."/>
        </authorList>
    </citation>
    <scope>NUCLEOTIDE SEQUENCE [LARGE SCALE GENOMIC DNA]</scope>
    <source>
        <strain evidence="3">EP-1</strain>
        <tissue evidence="3">Whole</tissue>
    </source>
</reference>
<evidence type="ECO:0000256" key="2">
    <source>
        <dbReference type="SAM" id="MobiDB-lite"/>
    </source>
</evidence>
<protein>
    <submittedName>
        <fullName evidence="3">Uncharacterized protein</fullName>
    </submittedName>
</protein>
<organism evidence="3 4">
    <name type="scientific">Halocaridina rubra</name>
    <name type="common">Hawaiian red shrimp</name>
    <dbReference type="NCBI Taxonomy" id="373956"/>
    <lineage>
        <taxon>Eukaryota</taxon>
        <taxon>Metazoa</taxon>
        <taxon>Ecdysozoa</taxon>
        <taxon>Arthropoda</taxon>
        <taxon>Crustacea</taxon>
        <taxon>Multicrustacea</taxon>
        <taxon>Malacostraca</taxon>
        <taxon>Eumalacostraca</taxon>
        <taxon>Eucarida</taxon>
        <taxon>Decapoda</taxon>
        <taxon>Pleocyemata</taxon>
        <taxon>Caridea</taxon>
        <taxon>Atyoidea</taxon>
        <taxon>Atyidae</taxon>
        <taxon>Halocaridina</taxon>
    </lineage>
</organism>
<keyword evidence="1" id="KW-0175">Coiled coil</keyword>
<evidence type="ECO:0000313" key="4">
    <source>
        <dbReference type="Proteomes" id="UP001381693"/>
    </source>
</evidence>
<feature type="region of interest" description="Disordered" evidence="2">
    <location>
        <begin position="1"/>
        <end position="28"/>
    </location>
</feature>
<evidence type="ECO:0000256" key="1">
    <source>
        <dbReference type="SAM" id="Coils"/>
    </source>
</evidence>
<keyword evidence="4" id="KW-1185">Reference proteome</keyword>
<dbReference type="Proteomes" id="UP001381693">
    <property type="component" value="Unassembled WGS sequence"/>
</dbReference>
<feature type="coiled-coil region" evidence="1">
    <location>
        <begin position="75"/>
        <end position="109"/>
    </location>
</feature>
<proteinExistence type="predicted"/>
<dbReference type="AlphaFoldDB" id="A0AAN8WRG9"/>
<feature type="region of interest" description="Disordered" evidence="2">
    <location>
        <begin position="468"/>
        <end position="493"/>
    </location>
</feature>
<feature type="region of interest" description="Disordered" evidence="2">
    <location>
        <begin position="788"/>
        <end position="808"/>
    </location>
</feature>
<evidence type="ECO:0000313" key="3">
    <source>
        <dbReference type="EMBL" id="KAK7068921.1"/>
    </source>
</evidence>
<gene>
    <name evidence="3" type="ORF">SK128_028617</name>
</gene>
<feature type="compositionally biased region" description="Basic and acidic residues" evidence="2">
    <location>
        <begin position="1"/>
        <end position="13"/>
    </location>
</feature>
<dbReference type="Gene3D" id="3.30.160.60">
    <property type="entry name" value="Classic Zinc Finger"/>
    <property type="match status" value="1"/>
</dbReference>
<dbReference type="SUPFAM" id="SSF57845">
    <property type="entry name" value="B-box zinc-binding domain"/>
    <property type="match status" value="1"/>
</dbReference>